<evidence type="ECO:0000313" key="2">
    <source>
        <dbReference type="EMBL" id="ACK69400.1"/>
    </source>
</evidence>
<protein>
    <submittedName>
        <fullName evidence="2">Uncharacterized protein</fullName>
    </submittedName>
</protein>
<proteinExistence type="predicted"/>
<dbReference type="Gene3D" id="2.40.50.140">
    <property type="entry name" value="Nucleic acid-binding proteins"/>
    <property type="match status" value="1"/>
</dbReference>
<dbReference type="Proteomes" id="UP000002384">
    <property type="component" value="Chromosome"/>
</dbReference>
<dbReference type="STRING" id="65393.PCC7424_0944"/>
<evidence type="ECO:0000313" key="3">
    <source>
        <dbReference type="Proteomes" id="UP000002384"/>
    </source>
</evidence>
<dbReference type="OrthoDB" id="517853at2"/>
<dbReference type="KEGG" id="cyc:PCC7424_0944"/>
<keyword evidence="1" id="KW-1133">Transmembrane helix</keyword>
<reference evidence="3" key="1">
    <citation type="journal article" date="2011" name="MBio">
        <title>Novel metabolic attributes of the genus Cyanothece, comprising a group of unicellular nitrogen-fixing Cyanobacteria.</title>
        <authorList>
            <person name="Bandyopadhyay A."/>
            <person name="Elvitigala T."/>
            <person name="Welsh E."/>
            <person name="Stockel J."/>
            <person name="Liberton M."/>
            <person name="Min H."/>
            <person name="Sherman L.A."/>
            <person name="Pakrasi H.B."/>
        </authorList>
    </citation>
    <scope>NUCLEOTIDE SEQUENCE [LARGE SCALE GENOMIC DNA]</scope>
    <source>
        <strain evidence="3">PCC 7424</strain>
    </source>
</reference>
<dbReference type="HOGENOM" id="CLU_2082666_0_0_3"/>
<evidence type="ECO:0000256" key="1">
    <source>
        <dbReference type="SAM" id="Phobius"/>
    </source>
</evidence>
<organism evidence="2 3">
    <name type="scientific">Gloeothece citriformis (strain PCC 7424)</name>
    <name type="common">Cyanothece sp. (strain PCC 7424)</name>
    <dbReference type="NCBI Taxonomy" id="65393"/>
    <lineage>
        <taxon>Bacteria</taxon>
        <taxon>Bacillati</taxon>
        <taxon>Cyanobacteriota</taxon>
        <taxon>Cyanophyceae</taxon>
        <taxon>Oscillatoriophycideae</taxon>
        <taxon>Chroococcales</taxon>
        <taxon>Aphanothecaceae</taxon>
        <taxon>Gloeothece</taxon>
        <taxon>Gloeothece citriformis</taxon>
    </lineage>
</organism>
<feature type="transmembrane region" description="Helical" evidence="1">
    <location>
        <begin position="6"/>
        <end position="28"/>
    </location>
</feature>
<keyword evidence="1" id="KW-0812">Transmembrane</keyword>
<dbReference type="eggNOG" id="ENOG5031HI9">
    <property type="taxonomic scope" value="Bacteria"/>
</dbReference>
<sequence length="120" mass="13515">MNKDQWVIIAFTIIAIGVSLGVLFVILVKLKRGKTNINSLVKLNQIVGTIGKVQIPFDQNSKGKVRVKVKGSLIDLVAVTNFPAQFQLGEDVLIIEFKENKVWVVPEDYLRKTKHQESKK</sequence>
<dbReference type="EMBL" id="CP001291">
    <property type="protein sequence ID" value="ACK69400.1"/>
    <property type="molecule type" value="Genomic_DNA"/>
</dbReference>
<keyword evidence="3" id="KW-1185">Reference proteome</keyword>
<dbReference type="RefSeq" id="WP_012598347.1">
    <property type="nucleotide sequence ID" value="NC_011729.1"/>
</dbReference>
<accession>B7KIJ4</accession>
<keyword evidence="1" id="KW-0472">Membrane</keyword>
<dbReference type="AlphaFoldDB" id="B7KIJ4"/>
<name>B7KIJ4_GLOC7</name>
<dbReference type="InterPro" id="IPR012340">
    <property type="entry name" value="NA-bd_OB-fold"/>
</dbReference>
<gene>
    <name evidence="2" type="ordered locus">PCC7424_0944</name>
</gene>